<keyword evidence="2" id="KW-1185">Reference proteome</keyword>
<dbReference type="Proteomes" id="UP000054485">
    <property type="component" value="Unassembled WGS sequence"/>
</dbReference>
<dbReference type="EMBL" id="KN835156">
    <property type="protein sequence ID" value="KIK46704.1"/>
    <property type="molecule type" value="Genomic_DNA"/>
</dbReference>
<evidence type="ECO:0000313" key="2">
    <source>
        <dbReference type="Proteomes" id="UP000054485"/>
    </source>
</evidence>
<gene>
    <name evidence="1" type="ORF">CY34DRAFT_800230</name>
</gene>
<protein>
    <submittedName>
        <fullName evidence="1">Uncharacterized protein</fullName>
    </submittedName>
</protein>
<organism evidence="1 2">
    <name type="scientific">Suillus luteus UH-Slu-Lm8-n1</name>
    <dbReference type="NCBI Taxonomy" id="930992"/>
    <lineage>
        <taxon>Eukaryota</taxon>
        <taxon>Fungi</taxon>
        <taxon>Dikarya</taxon>
        <taxon>Basidiomycota</taxon>
        <taxon>Agaricomycotina</taxon>
        <taxon>Agaricomycetes</taxon>
        <taxon>Agaricomycetidae</taxon>
        <taxon>Boletales</taxon>
        <taxon>Suillineae</taxon>
        <taxon>Suillaceae</taxon>
        <taxon>Suillus</taxon>
    </lineage>
</organism>
<reference evidence="1 2" key="1">
    <citation type="submission" date="2014-04" db="EMBL/GenBank/DDBJ databases">
        <authorList>
            <consortium name="DOE Joint Genome Institute"/>
            <person name="Kuo A."/>
            <person name="Ruytinx J."/>
            <person name="Rineau F."/>
            <person name="Colpaert J."/>
            <person name="Kohler A."/>
            <person name="Nagy L.G."/>
            <person name="Floudas D."/>
            <person name="Copeland A."/>
            <person name="Barry K.W."/>
            <person name="Cichocki N."/>
            <person name="Veneault-Fourrey C."/>
            <person name="LaButti K."/>
            <person name="Lindquist E.A."/>
            <person name="Lipzen A."/>
            <person name="Lundell T."/>
            <person name="Morin E."/>
            <person name="Murat C."/>
            <person name="Sun H."/>
            <person name="Tunlid A."/>
            <person name="Henrissat B."/>
            <person name="Grigoriev I.V."/>
            <person name="Hibbett D.S."/>
            <person name="Martin F."/>
            <person name="Nordberg H.P."/>
            <person name="Cantor M.N."/>
            <person name="Hua S.X."/>
        </authorList>
    </citation>
    <scope>NUCLEOTIDE SEQUENCE [LARGE SCALE GENOMIC DNA]</scope>
    <source>
        <strain evidence="1 2">UH-Slu-Lm8-n1</strain>
    </source>
</reference>
<evidence type="ECO:0000313" key="1">
    <source>
        <dbReference type="EMBL" id="KIK46704.1"/>
    </source>
</evidence>
<proteinExistence type="predicted"/>
<dbReference type="HOGENOM" id="CLU_2998012_0_0_1"/>
<accession>A0A0D0BAF2</accession>
<dbReference type="AlphaFoldDB" id="A0A0D0BAF2"/>
<reference evidence="2" key="2">
    <citation type="submission" date="2015-01" db="EMBL/GenBank/DDBJ databases">
        <title>Evolutionary Origins and Diversification of the Mycorrhizal Mutualists.</title>
        <authorList>
            <consortium name="DOE Joint Genome Institute"/>
            <consortium name="Mycorrhizal Genomics Consortium"/>
            <person name="Kohler A."/>
            <person name="Kuo A."/>
            <person name="Nagy L.G."/>
            <person name="Floudas D."/>
            <person name="Copeland A."/>
            <person name="Barry K.W."/>
            <person name="Cichocki N."/>
            <person name="Veneault-Fourrey C."/>
            <person name="LaButti K."/>
            <person name="Lindquist E.A."/>
            <person name="Lipzen A."/>
            <person name="Lundell T."/>
            <person name="Morin E."/>
            <person name="Murat C."/>
            <person name="Riley R."/>
            <person name="Ohm R."/>
            <person name="Sun H."/>
            <person name="Tunlid A."/>
            <person name="Henrissat B."/>
            <person name="Grigoriev I.V."/>
            <person name="Hibbett D.S."/>
            <person name="Martin F."/>
        </authorList>
    </citation>
    <scope>NUCLEOTIDE SEQUENCE [LARGE SCALE GENOMIC DNA]</scope>
    <source>
        <strain evidence="2">UH-Slu-Lm8-n1</strain>
    </source>
</reference>
<sequence length="57" mass="6166">MDPFPTCINSASRVMCVHPDSSSFPTARSASCIRESAALALTVKFSKQLEGTKQQSF</sequence>
<name>A0A0D0BAF2_9AGAM</name>
<dbReference type="InParanoid" id="A0A0D0BAF2"/>